<organism evidence="12 13">
    <name type="scientific">Chironomus riparius</name>
    <dbReference type="NCBI Taxonomy" id="315576"/>
    <lineage>
        <taxon>Eukaryota</taxon>
        <taxon>Metazoa</taxon>
        <taxon>Ecdysozoa</taxon>
        <taxon>Arthropoda</taxon>
        <taxon>Hexapoda</taxon>
        <taxon>Insecta</taxon>
        <taxon>Pterygota</taxon>
        <taxon>Neoptera</taxon>
        <taxon>Endopterygota</taxon>
        <taxon>Diptera</taxon>
        <taxon>Nematocera</taxon>
        <taxon>Chironomoidea</taxon>
        <taxon>Chironomidae</taxon>
        <taxon>Chironominae</taxon>
        <taxon>Chironomus</taxon>
    </lineage>
</organism>
<dbReference type="CDD" id="cd01557">
    <property type="entry name" value="BCAT_beta_family"/>
    <property type="match status" value="1"/>
</dbReference>
<dbReference type="InterPro" id="IPR033939">
    <property type="entry name" value="BCAT_family"/>
</dbReference>
<dbReference type="PROSITE" id="PS00770">
    <property type="entry name" value="AA_TRANSFER_CLASS_4"/>
    <property type="match status" value="1"/>
</dbReference>
<dbReference type="PANTHER" id="PTHR11825:SF44">
    <property type="entry name" value="BRANCHED-CHAIN-AMINO-ACID AMINOTRANSFERASE"/>
    <property type="match status" value="1"/>
</dbReference>
<dbReference type="PANTHER" id="PTHR11825">
    <property type="entry name" value="SUBGROUP IIII AMINOTRANSFERASE"/>
    <property type="match status" value="1"/>
</dbReference>
<evidence type="ECO:0000256" key="7">
    <source>
        <dbReference type="ARBA" id="ARBA00023304"/>
    </source>
</evidence>
<evidence type="ECO:0000256" key="2">
    <source>
        <dbReference type="ARBA" id="ARBA00009320"/>
    </source>
</evidence>
<keyword evidence="4 11" id="KW-0028">Amino-acid biosynthesis</keyword>
<gene>
    <name evidence="12" type="ORF">CHIRRI_LOCUS5105</name>
</gene>
<evidence type="ECO:0000256" key="10">
    <source>
        <dbReference type="RuleBase" id="RU004516"/>
    </source>
</evidence>
<evidence type="ECO:0000313" key="12">
    <source>
        <dbReference type="EMBL" id="CAH1717628.1"/>
    </source>
</evidence>
<dbReference type="InterPro" id="IPR036038">
    <property type="entry name" value="Aminotransferase-like"/>
</dbReference>
<protein>
    <recommendedName>
        <fullName evidence="11">Branched-chain-amino-acid aminotransferase</fullName>
        <ecNumber evidence="11">2.6.1.42</ecNumber>
    </recommendedName>
</protein>
<dbReference type="EC" id="2.6.1.42" evidence="11"/>
<evidence type="ECO:0000256" key="5">
    <source>
        <dbReference type="ARBA" id="ARBA00022679"/>
    </source>
</evidence>
<keyword evidence="7 11" id="KW-0100">Branched-chain amino acid biosynthesis</keyword>
<dbReference type="SUPFAM" id="SSF56752">
    <property type="entry name" value="D-aminoacid aminotransferase-like PLP-dependent enzymes"/>
    <property type="match status" value="1"/>
</dbReference>
<dbReference type="GO" id="GO:0009099">
    <property type="term" value="P:L-valine biosynthetic process"/>
    <property type="evidence" value="ECO:0007669"/>
    <property type="project" value="TreeGrafter"/>
</dbReference>
<dbReference type="NCBIfam" id="NF009897">
    <property type="entry name" value="PRK13357.1"/>
    <property type="match status" value="1"/>
</dbReference>
<reference evidence="12" key="2">
    <citation type="submission" date="2022-10" db="EMBL/GenBank/DDBJ databases">
        <authorList>
            <consortium name="ENA_rothamsted_submissions"/>
            <consortium name="culmorum"/>
            <person name="King R."/>
        </authorList>
    </citation>
    <scope>NUCLEOTIDE SEQUENCE</scope>
</reference>
<proteinExistence type="inferred from homology"/>
<comment type="cofactor">
    <cofactor evidence="1 10">
        <name>pyridoxal 5'-phosphate</name>
        <dbReference type="ChEBI" id="CHEBI:597326"/>
    </cofactor>
</comment>
<dbReference type="Proteomes" id="UP001153620">
    <property type="component" value="Chromosome 2"/>
</dbReference>
<evidence type="ECO:0000256" key="9">
    <source>
        <dbReference type="RuleBase" id="RU004106"/>
    </source>
</evidence>
<dbReference type="InterPro" id="IPR005786">
    <property type="entry name" value="B_amino_transII"/>
</dbReference>
<comment type="catalytic activity">
    <reaction evidence="11">
        <text>L-valine + 2-oxoglutarate = 3-methyl-2-oxobutanoate + L-glutamate</text>
        <dbReference type="Rhea" id="RHEA:24813"/>
        <dbReference type="ChEBI" id="CHEBI:11851"/>
        <dbReference type="ChEBI" id="CHEBI:16810"/>
        <dbReference type="ChEBI" id="CHEBI:29985"/>
        <dbReference type="ChEBI" id="CHEBI:57762"/>
        <dbReference type="EC" id="2.6.1.42"/>
    </reaction>
</comment>
<dbReference type="GO" id="GO:0005739">
    <property type="term" value="C:mitochondrion"/>
    <property type="evidence" value="ECO:0007669"/>
    <property type="project" value="TreeGrafter"/>
</dbReference>
<dbReference type="InterPro" id="IPR043131">
    <property type="entry name" value="BCAT-like_N"/>
</dbReference>
<keyword evidence="13" id="KW-1185">Reference proteome</keyword>
<evidence type="ECO:0000256" key="3">
    <source>
        <dbReference type="ARBA" id="ARBA00022576"/>
    </source>
</evidence>
<dbReference type="Gene3D" id="3.20.10.10">
    <property type="entry name" value="D-amino Acid Aminotransferase, subunit A, domain 2"/>
    <property type="match status" value="1"/>
</dbReference>
<dbReference type="GO" id="GO:0009098">
    <property type="term" value="P:L-leucine biosynthetic process"/>
    <property type="evidence" value="ECO:0007669"/>
    <property type="project" value="TreeGrafter"/>
</dbReference>
<keyword evidence="6 10" id="KW-0663">Pyridoxal phosphate</keyword>
<dbReference type="PIRSF" id="PIRSF006468">
    <property type="entry name" value="BCAT1"/>
    <property type="match status" value="1"/>
</dbReference>
<dbReference type="InterPro" id="IPR018300">
    <property type="entry name" value="Aminotrans_IV_CS"/>
</dbReference>
<dbReference type="OrthoDB" id="2449614at2759"/>
<evidence type="ECO:0000256" key="11">
    <source>
        <dbReference type="RuleBase" id="RU004517"/>
    </source>
</evidence>
<dbReference type="GO" id="GO:0004084">
    <property type="term" value="F:branched-chain-amino-acid transaminase activity"/>
    <property type="evidence" value="ECO:0007669"/>
    <property type="project" value="UniProtKB-EC"/>
</dbReference>
<name>A0A9P0ITV0_9DIPT</name>
<dbReference type="InterPro" id="IPR001544">
    <property type="entry name" value="Aminotrans_IV"/>
</dbReference>
<comment type="similarity">
    <text evidence="2 9">Belongs to the class-IV pyridoxal-phosphate-dependent aminotransferase family.</text>
</comment>
<dbReference type="Pfam" id="PF01063">
    <property type="entry name" value="Aminotran_4"/>
    <property type="match status" value="1"/>
</dbReference>
<keyword evidence="5 11" id="KW-0808">Transferase</keyword>
<dbReference type="Gene3D" id="3.30.470.10">
    <property type="match status" value="1"/>
</dbReference>
<comment type="catalytic activity">
    <reaction evidence="11">
        <text>L-isoleucine + 2-oxoglutarate = (S)-3-methyl-2-oxopentanoate + L-glutamate</text>
        <dbReference type="Rhea" id="RHEA:24801"/>
        <dbReference type="ChEBI" id="CHEBI:16810"/>
        <dbReference type="ChEBI" id="CHEBI:29985"/>
        <dbReference type="ChEBI" id="CHEBI:35146"/>
        <dbReference type="ChEBI" id="CHEBI:58045"/>
        <dbReference type="EC" id="2.6.1.42"/>
    </reaction>
</comment>
<evidence type="ECO:0000256" key="6">
    <source>
        <dbReference type="ARBA" id="ARBA00022898"/>
    </source>
</evidence>
<evidence type="ECO:0000256" key="1">
    <source>
        <dbReference type="ARBA" id="ARBA00001933"/>
    </source>
</evidence>
<feature type="modified residue" description="N6-(pyridoxal phosphate)lysine" evidence="8">
    <location>
        <position position="281"/>
    </location>
</feature>
<dbReference type="FunFam" id="3.30.470.10:FF:000002">
    <property type="entry name" value="Branched-chain-amino-acid aminotransferase"/>
    <property type="match status" value="1"/>
</dbReference>
<dbReference type="FunFam" id="3.20.10.10:FF:000004">
    <property type="entry name" value="Branched-chain-amino-acid aminotransferase"/>
    <property type="match status" value="1"/>
</dbReference>
<comment type="catalytic activity">
    <reaction evidence="11">
        <text>L-leucine + 2-oxoglutarate = 4-methyl-2-oxopentanoate + L-glutamate</text>
        <dbReference type="Rhea" id="RHEA:18321"/>
        <dbReference type="ChEBI" id="CHEBI:16810"/>
        <dbReference type="ChEBI" id="CHEBI:17865"/>
        <dbReference type="ChEBI" id="CHEBI:29985"/>
        <dbReference type="ChEBI" id="CHEBI:57427"/>
        <dbReference type="EC" id="2.6.1.42"/>
    </reaction>
</comment>
<keyword evidence="3 11" id="KW-0032">Aminotransferase</keyword>
<dbReference type="EMBL" id="OU895878">
    <property type="protein sequence ID" value="CAH1717628.1"/>
    <property type="molecule type" value="Genomic_DNA"/>
</dbReference>
<evidence type="ECO:0000313" key="13">
    <source>
        <dbReference type="Proteomes" id="UP001153620"/>
    </source>
</evidence>
<accession>A0A9P0ITV0</accession>
<dbReference type="AlphaFoldDB" id="A0A9P0ITV0"/>
<evidence type="ECO:0000256" key="4">
    <source>
        <dbReference type="ARBA" id="ARBA00022605"/>
    </source>
</evidence>
<sequence>MSIHGKKSLPYIVRKVFEIQHKLYQQHVRMCSTGRLQEALKIEDEQDFPKINDLKAQAEETQYYYPVGKSFKHEPDVGEQFTYSQLRVRLAGPHQLQPKPDADDLQFGKLFTDHMFKAAYHKRLGGWQTPEICPMENLVIHPAAKVLHYAVELFEGMKAFRGVDGKIRLFRPELNMARMNASAQRSGLPSFEPEEFIKCISRLVSIDQEWVPHTESASLYIRPTLIGIEPTLGVASSDSALLYAILSPVGGYFAGKQTGGVSLLADPRFTRSWPGGVGDKKMGSNYAGTIHVQKEATKQGFQQVLWLYGDDHQVTEVGTMNVFVFMINEHGERELITPPLNGLILPGIVRHSILGLARQENQFKVTERKITMHELKKAIYENRVLEMFGAGTACVVSPIERIFYMGENLLIPTMENSDSVWIQMRNTLLDIQYGRVKHPWAIEID</sequence>
<evidence type="ECO:0000256" key="8">
    <source>
        <dbReference type="PIRSR" id="PIRSR006468-1"/>
    </source>
</evidence>
<dbReference type="NCBIfam" id="TIGR01123">
    <property type="entry name" value="ilvE_II"/>
    <property type="match status" value="1"/>
</dbReference>
<reference evidence="12" key="1">
    <citation type="submission" date="2022-01" db="EMBL/GenBank/DDBJ databases">
        <authorList>
            <person name="King R."/>
        </authorList>
    </citation>
    <scope>NUCLEOTIDE SEQUENCE</scope>
</reference>
<dbReference type="InterPro" id="IPR043132">
    <property type="entry name" value="BCAT-like_C"/>
</dbReference>